<dbReference type="InterPro" id="IPR036890">
    <property type="entry name" value="HATPase_C_sf"/>
</dbReference>
<dbReference type="CDD" id="cd00082">
    <property type="entry name" value="HisKA"/>
    <property type="match status" value="1"/>
</dbReference>
<dbReference type="CDD" id="cd17546">
    <property type="entry name" value="REC_hyHK_CKI1_RcsC-like"/>
    <property type="match status" value="1"/>
</dbReference>
<feature type="compositionally biased region" description="Low complexity" evidence="4">
    <location>
        <begin position="41"/>
        <end position="56"/>
    </location>
</feature>
<dbReference type="Pfam" id="PF00512">
    <property type="entry name" value="HisKA"/>
    <property type="match status" value="1"/>
</dbReference>
<dbReference type="FunFam" id="1.10.287.130:FF:000050">
    <property type="entry name" value="Related to histidine kinase"/>
    <property type="match status" value="1"/>
</dbReference>
<dbReference type="InterPro" id="IPR011006">
    <property type="entry name" value="CheY-like_superfamily"/>
</dbReference>
<dbReference type="Pfam" id="PF00072">
    <property type="entry name" value="Response_reg"/>
    <property type="match status" value="1"/>
</dbReference>
<dbReference type="EMBL" id="CAJPDQ010000013">
    <property type="protein sequence ID" value="CAF9918820.1"/>
    <property type="molecule type" value="Genomic_DNA"/>
</dbReference>
<feature type="compositionally biased region" description="Polar residues" evidence="4">
    <location>
        <begin position="1369"/>
        <end position="1418"/>
    </location>
</feature>
<evidence type="ECO:0000256" key="4">
    <source>
        <dbReference type="SAM" id="MobiDB-lite"/>
    </source>
</evidence>
<dbReference type="CDD" id="cd00130">
    <property type="entry name" value="PAS"/>
    <property type="match status" value="1"/>
</dbReference>
<feature type="region of interest" description="Disordered" evidence="4">
    <location>
        <begin position="1361"/>
        <end position="1445"/>
    </location>
</feature>
<dbReference type="Gene3D" id="1.10.287.130">
    <property type="match status" value="1"/>
</dbReference>
<sequence length="1445" mass="160662">MAESGLKTRIPYAEETLTNSLRLASTPENTSFSDDYFRNGRATSRPPSRRATPPSHVDLPSAPLPFDLALLALQYLPSPILVLSSYKTVILANDAFGLLVGLNRYEIEEEEEIEREEKEPAVADLLEGQSLSQLGIDMIQDGQPIWVNWEKFLENLVEEAEQTSSSSPSSKTPRQSRSNSSNHGTTKVNAKNLAALSGSQLKQTRTTVHDSVVDVAISSRSTSSDQQDRKRSHKSSVQMGQVQAKMIISIWKMEHQRYFTLTFSTPSLTPSVTRRSTARMVTRTPKTSSTSPSSYTSSPSPGSVQIAKQKCTHCGSNTSTSSPSGVGMVPISLTSSASVPSVLEKTMRMKDAMLNALDIPLYAMWKDGSLGFPNKAATRMLLKNMDATTSEFYDPLSRFTGYTEDFSRRLENEEYPITELLRTQKSFQGRRIGTYNPAGRKVIWDVNGEPIYDEKGEFVAGLISLKDVTRYTEYIKYQSEQNEEKFRLICDAMPEMLWRCDGETGLCDWWSKRWYDYTGLTPEQSLGPAWGNSFHPDDMGETLKRWSHACKTGGEYQTEYRCKRRDGEWRWMLGRALPLRDIKTGKILKWFGTCTDIHDLVETKQRLKRYQERLSSVVCHARVTIWAINRACQVTFIEGPPAPSLTGATLSHENLMGRNLFDYFDTQAPWMRQILTEPIQALLAGEAEEKITEHQDPLNGRFYRNRMAPIFEKIKNAAGEEIRRLSGVVGTSFDVTEIKKRTEELKAQERENDRLLVAETAAKDASRLKSQFLANMSHEIRTPIAGVIGMSEILLDTDLDEEQIDCAENIQRSANGLLTVINDILDLSKVESGRLDIEEVQFSLSIVIRDVSKMLSFAAERKNLMFLEDIQIGQKEDLIVLGDPGRCRQILTNLLTNSIKFTFGGHVKLSVRVKEETTEAIIILFVVEDTGIGIEEEVRKKLFKPFSQADSSTARRFGGTGLGLTISKNLVDLMHGGIQLDSTLGSGTTAQFWIPFNKPQFISKKTPLVDISSLSQRLQSEFSISQCDSDPDRGRGTPPQSPMETNNHRPKSNKDRTVASSTQSFDKLEKSQRKEFHVLVVEDNAINQQIALKTVKKLGFSVNAVWNGKQALEYLTQEYTLERPKPDIILMDVQMPILDGCRATHLIRHHQPYATLPGLRETPIVAMTASAIQGDREKCERAGMDDYLAKPVRSSVLETMLDKWAIRSRIADGGVRNFQSQHSDHDSNCTDWHPSVTFAGSQNTTTTGARVPNELSTDPILPVLETEGDRGLRRVAAEEKAIELRNDKLLSAAGKSHIHSTPQSSVESKVNDLAPEALTEANMSKLGEQQWNRQVALENDQSAQKHAASLSVLVSSAGDEDNASDEVVASTSGSASRPVSHDSISSPPLNAGSISAALSQLPSPTTPTALKTPNSTSDGARKSLSRGVSSRTVTEDNYSKASKKP</sequence>
<dbReference type="InterPro" id="IPR000014">
    <property type="entry name" value="PAS"/>
</dbReference>
<dbReference type="PROSITE" id="PS50109">
    <property type="entry name" value="HIS_KIN"/>
    <property type="match status" value="1"/>
</dbReference>
<feature type="domain" description="Histidine kinase" evidence="5">
    <location>
        <begin position="775"/>
        <end position="998"/>
    </location>
</feature>
<dbReference type="InterPro" id="IPR003661">
    <property type="entry name" value="HisK_dim/P_dom"/>
</dbReference>
<dbReference type="PROSITE" id="PS50110">
    <property type="entry name" value="RESPONSE_REGULATORY"/>
    <property type="match status" value="1"/>
</dbReference>
<dbReference type="PRINTS" id="PR00344">
    <property type="entry name" value="BCTRLSENSOR"/>
</dbReference>
<name>A0A8H3IFF2_9LECA</name>
<dbReference type="InterPro" id="IPR001610">
    <property type="entry name" value="PAC"/>
</dbReference>
<dbReference type="InterPro" id="IPR013655">
    <property type="entry name" value="PAS_fold_3"/>
</dbReference>
<feature type="region of interest" description="Disordered" evidence="4">
    <location>
        <begin position="31"/>
        <end position="56"/>
    </location>
</feature>
<dbReference type="SMART" id="SM00091">
    <property type="entry name" value="PAS"/>
    <property type="match status" value="3"/>
</dbReference>
<dbReference type="GO" id="GO:0000155">
    <property type="term" value="F:phosphorelay sensor kinase activity"/>
    <property type="evidence" value="ECO:0007669"/>
    <property type="project" value="InterPro"/>
</dbReference>
<protein>
    <submittedName>
        <fullName evidence="8">Uncharacterized protein</fullName>
    </submittedName>
</protein>
<organism evidence="8 9">
    <name type="scientific">Gomphillus americanus</name>
    <dbReference type="NCBI Taxonomy" id="1940652"/>
    <lineage>
        <taxon>Eukaryota</taxon>
        <taxon>Fungi</taxon>
        <taxon>Dikarya</taxon>
        <taxon>Ascomycota</taxon>
        <taxon>Pezizomycotina</taxon>
        <taxon>Lecanoromycetes</taxon>
        <taxon>OSLEUM clade</taxon>
        <taxon>Ostropomycetidae</taxon>
        <taxon>Ostropales</taxon>
        <taxon>Graphidaceae</taxon>
        <taxon>Gomphilloideae</taxon>
        <taxon>Gomphillus</taxon>
    </lineage>
</organism>
<dbReference type="OrthoDB" id="60033at2759"/>
<keyword evidence="9" id="KW-1185">Reference proteome</keyword>
<feature type="domain" description="PAC" evidence="7">
    <location>
        <begin position="556"/>
        <end position="609"/>
    </location>
</feature>
<evidence type="ECO:0000313" key="9">
    <source>
        <dbReference type="Proteomes" id="UP000664169"/>
    </source>
</evidence>
<dbReference type="FunFam" id="3.30.450.20:FF:000099">
    <property type="entry name" value="Sensory box sensor histidine kinase"/>
    <property type="match status" value="1"/>
</dbReference>
<dbReference type="InterPro" id="IPR005467">
    <property type="entry name" value="His_kinase_dom"/>
</dbReference>
<proteinExistence type="predicted"/>
<dbReference type="Gene3D" id="3.30.565.10">
    <property type="entry name" value="Histidine kinase-like ATPase, C-terminal domain"/>
    <property type="match status" value="1"/>
</dbReference>
<feature type="region of interest" description="Disordered" evidence="4">
    <location>
        <begin position="270"/>
        <end position="304"/>
    </location>
</feature>
<dbReference type="Pfam" id="PF08447">
    <property type="entry name" value="PAS_3"/>
    <property type="match status" value="1"/>
</dbReference>
<feature type="compositionally biased region" description="Polar residues" evidence="4">
    <location>
        <begin position="179"/>
        <end position="189"/>
    </location>
</feature>
<accession>A0A8H3IFF2</accession>
<dbReference type="SUPFAM" id="SSF55785">
    <property type="entry name" value="PYP-like sensor domain (PAS domain)"/>
    <property type="match status" value="1"/>
</dbReference>
<comment type="caution">
    <text evidence="8">The sequence shown here is derived from an EMBL/GenBank/DDBJ whole genome shotgun (WGS) entry which is preliminary data.</text>
</comment>
<dbReference type="Proteomes" id="UP000664169">
    <property type="component" value="Unassembled WGS sequence"/>
</dbReference>
<feature type="domain" description="Response regulatory" evidence="6">
    <location>
        <begin position="1077"/>
        <end position="1205"/>
    </location>
</feature>
<dbReference type="SUPFAM" id="SSF52172">
    <property type="entry name" value="CheY-like"/>
    <property type="match status" value="1"/>
</dbReference>
<feature type="region of interest" description="Disordered" evidence="4">
    <location>
        <begin position="160"/>
        <end position="189"/>
    </location>
</feature>
<evidence type="ECO:0000313" key="8">
    <source>
        <dbReference type="EMBL" id="CAF9918820.1"/>
    </source>
</evidence>
<dbReference type="InterPro" id="IPR001789">
    <property type="entry name" value="Sig_transdc_resp-reg_receiver"/>
</dbReference>
<dbReference type="PROSITE" id="PS50113">
    <property type="entry name" value="PAC"/>
    <property type="match status" value="1"/>
</dbReference>
<dbReference type="PANTHER" id="PTHR45339">
    <property type="entry name" value="HYBRID SIGNAL TRANSDUCTION HISTIDINE KINASE J"/>
    <property type="match status" value="1"/>
</dbReference>
<evidence type="ECO:0000259" key="7">
    <source>
        <dbReference type="PROSITE" id="PS50113"/>
    </source>
</evidence>
<dbReference type="PANTHER" id="PTHR45339:SF1">
    <property type="entry name" value="HYBRID SIGNAL TRANSDUCTION HISTIDINE KINASE J"/>
    <property type="match status" value="1"/>
</dbReference>
<feature type="modified residue" description="4-aspartylphosphate" evidence="3">
    <location>
        <position position="1132"/>
    </location>
</feature>
<dbReference type="Gene3D" id="3.30.450.20">
    <property type="entry name" value="PAS domain"/>
    <property type="match status" value="2"/>
</dbReference>
<dbReference type="SUPFAM" id="SSF55874">
    <property type="entry name" value="ATPase domain of HSP90 chaperone/DNA topoisomerase II/histidine kinase"/>
    <property type="match status" value="1"/>
</dbReference>
<feature type="compositionally biased region" description="Low complexity" evidence="4">
    <location>
        <begin position="284"/>
        <end position="303"/>
    </location>
</feature>
<dbReference type="SMART" id="SM00388">
    <property type="entry name" value="HisKA"/>
    <property type="match status" value="1"/>
</dbReference>
<dbReference type="InterPro" id="IPR004358">
    <property type="entry name" value="Sig_transdc_His_kin-like_C"/>
</dbReference>
<feature type="region of interest" description="Disordered" evidence="4">
    <location>
        <begin position="218"/>
        <end position="239"/>
    </location>
</feature>
<dbReference type="InterPro" id="IPR000700">
    <property type="entry name" value="PAS-assoc_C"/>
</dbReference>
<evidence type="ECO:0000256" key="1">
    <source>
        <dbReference type="ARBA" id="ARBA00022553"/>
    </source>
</evidence>
<feature type="compositionally biased region" description="Low complexity" evidence="4">
    <location>
        <begin position="162"/>
        <end position="178"/>
    </location>
</feature>
<dbReference type="SMART" id="SM00387">
    <property type="entry name" value="HATPase_c"/>
    <property type="match status" value="1"/>
</dbReference>
<evidence type="ECO:0000256" key="2">
    <source>
        <dbReference type="ARBA" id="ARBA00023012"/>
    </source>
</evidence>
<dbReference type="SMART" id="SM00448">
    <property type="entry name" value="REC"/>
    <property type="match status" value="1"/>
</dbReference>
<dbReference type="Pfam" id="PF02518">
    <property type="entry name" value="HATPase_c"/>
    <property type="match status" value="1"/>
</dbReference>
<dbReference type="InterPro" id="IPR003594">
    <property type="entry name" value="HATPase_dom"/>
</dbReference>
<evidence type="ECO:0000259" key="5">
    <source>
        <dbReference type="PROSITE" id="PS50109"/>
    </source>
</evidence>
<dbReference type="InterPro" id="IPR035965">
    <property type="entry name" value="PAS-like_dom_sf"/>
</dbReference>
<keyword evidence="1 3" id="KW-0597">Phosphoprotein</keyword>
<dbReference type="FunFam" id="3.30.565.10:FF:000010">
    <property type="entry name" value="Sensor histidine kinase RcsC"/>
    <property type="match status" value="1"/>
</dbReference>
<dbReference type="SUPFAM" id="SSF47384">
    <property type="entry name" value="Homodimeric domain of signal transducing histidine kinase"/>
    <property type="match status" value="1"/>
</dbReference>
<keyword evidence="2" id="KW-0902">Two-component regulatory system</keyword>
<dbReference type="SMART" id="SM00086">
    <property type="entry name" value="PAC"/>
    <property type="match status" value="1"/>
</dbReference>
<evidence type="ECO:0000259" key="6">
    <source>
        <dbReference type="PROSITE" id="PS50110"/>
    </source>
</evidence>
<dbReference type="CDD" id="cd16922">
    <property type="entry name" value="HATPase_EvgS-ArcB-TorS-like"/>
    <property type="match status" value="1"/>
</dbReference>
<reference evidence="8" key="1">
    <citation type="submission" date="2021-03" db="EMBL/GenBank/DDBJ databases">
        <authorList>
            <person name="Tagirdzhanova G."/>
        </authorList>
    </citation>
    <scope>NUCLEOTIDE SEQUENCE</scope>
</reference>
<gene>
    <name evidence="8" type="ORF">GOMPHAMPRED_001645</name>
</gene>
<dbReference type="NCBIfam" id="TIGR00229">
    <property type="entry name" value="sensory_box"/>
    <property type="match status" value="1"/>
</dbReference>
<dbReference type="Gene3D" id="3.40.50.2300">
    <property type="match status" value="1"/>
</dbReference>
<evidence type="ECO:0000256" key="3">
    <source>
        <dbReference type="PROSITE-ProRule" id="PRU00169"/>
    </source>
</evidence>
<feature type="region of interest" description="Disordered" evidence="4">
    <location>
        <begin position="1024"/>
        <end position="1068"/>
    </location>
</feature>
<dbReference type="InterPro" id="IPR036097">
    <property type="entry name" value="HisK_dim/P_sf"/>
</dbReference>